<name>Q7NJ64_GLOVI</name>
<dbReference type="KEGG" id="gvi:gll1968"/>
<dbReference type="HOGENOM" id="CLU_575897_0_0_3"/>
<sequence>MKVMSTTSHKAAYLQQVIKVLGFASLALSCKVVQQPVYAQSPDPRVPEFCSQVGTDNKLKNQCDDLRRKEIEYLSQQFDAAISAQNKPILPTSGKDVKALEGKTEIEGNAGQIEATILAYSSMELIAQAIRKQIKERASDVKTLIIEDPDVVKSLSNYELLREIGSSLIAAYANIFDSPLVPDKMIEKSFDEMGKGSKKRLYKKSFEGGVDLDLPLSIASSTIRAVADIFSLFKQDITIKPTNISLEDNAREALISQLAADFQQCNESRCTNVYHPSLLLLDLTHYREEFSDKEKMSKNHLDRILRDFVILLAYKQMADSKITELKDNSDLESKQLVRKLTDLGASTNIFLSGLGSTEFAIYSLAKGAKIEDLLKDEGTYLLRLNVINSGGSTQAKQNLFFTSDPAYNGGVAVTYMLFARDGSIRLSDTLYKTSGYLHVTSETTNIYRARKFNAERPMPTAAQTKETEPVSQIP</sequence>
<reference evidence="1 2" key="2">
    <citation type="journal article" date="2003" name="DNA Res.">
        <title>Complete genome structure of Gloeobacter violaceus PCC 7421, a cyanobacterium that lacks thylakoids (supplement).</title>
        <authorList>
            <person name="Nakamura Y."/>
            <person name="Kaneko T."/>
            <person name="Sato S."/>
            <person name="Mimuro M."/>
            <person name="Miyashita H."/>
            <person name="Tsuchiya T."/>
            <person name="Sasamoto S."/>
            <person name="Watanabe A."/>
            <person name="Kawashima K."/>
            <person name="Kishida Y."/>
            <person name="Kiyokawa C."/>
            <person name="Kohara M."/>
            <person name="Matsumoto M."/>
            <person name="Matsuno A."/>
            <person name="Nakazaki N."/>
            <person name="Shimpo S."/>
            <person name="Takeuchi C."/>
            <person name="Yamada M."/>
            <person name="Tabata S."/>
        </authorList>
    </citation>
    <scope>NUCLEOTIDE SEQUENCE [LARGE SCALE GENOMIC DNA]</scope>
    <source>
        <strain evidence="2">ATCC 29082 / PCC 7421</strain>
    </source>
</reference>
<dbReference type="EMBL" id="BA000045">
    <property type="protein sequence ID" value="BAC89909.1"/>
    <property type="molecule type" value="Genomic_DNA"/>
</dbReference>
<dbReference type="Proteomes" id="UP000000557">
    <property type="component" value="Chromosome"/>
</dbReference>
<organism evidence="1 2">
    <name type="scientific">Gloeobacter violaceus (strain ATCC 29082 / PCC 7421)</name>
    <dbReference type="NCBI Taxonomy" id="251221"/>
    <lineage>
        <taxon>Bacteria</taxon>
        <taxon>Bacillati</taxon>
        <taxon>Cyanobacteriota</taxon>
        <taxon>Cyanophyceae</taxon>
        <taxon>Gloeobacterales</taxon>
        <taxon>Gloeobacteraceae</taxon>
        <taxon>Gloeobacter</taxon>
    </lineage>
</organism>
<dbReference type="InParanoid" id="Q7NJ64"/>
<dbReference type="STRING" id="251221.gene:10759460"/>
<proteinExistence type="predicted"/>
<protein>
    <submittedName>
        <fullName evidence="1">Gll1968 protein</fullName>
    </submittedName>
</protein>
<reference evidence="1 2" key="1">
    <citation type="journal article" date="2003" name="DNA Res.">
        <title>Complete genome structure of Gloeobacter violaceus PCC 7421, a cyanobacterium that lacks thylakoids.</title>
        <authorList>
            <person name="Nakamura Y."/>
            <person name="Kaneko T."/>
            <person name="Sato S."/>
            <person name="Mimuro M."/>
            <person name="Miyashita H."/>
            <person name="Tsuchiya T."/>
            <person name="Sasamoto S."/>
            <person name="Watanabe A."/>
            <person name="Kawashima K."/>
            <person name="Kishida Y."/>
            <person name="Kiyokawa C."/>
            <person name="Kohara M."/>
            <person name="Matsumoto M."/>
            <person name="Matsuno A."/>
            <person name="Nakazaki N."/>
            <person name="Shimpo S."/>
            <person name="Takeuchi C."/>
            <person name="Yamada M."/>
            <person name="Tabata S."/>
        </authorList>
    </citation>
    <scope>NUCLEOTIDE SEQUENCE [LARGE SCALE GENOMIC DNA]</scope>
    <source>
        <strain evidence="2">ATCC 29082 / PCC 7421</strain>
    </source>
</reference>
<keyword evidence="2" id="KW-1185">Reference proteome</keyword>
<dbReference type="PROSITE" id="PS51257">
    <property type="entry name" value="PROKAR_LIPOPROTEIN"/>
    <property type="match status" value="1"/>
</dbReference>
<evidence type="ECO:0000313" key="1">
    <source>
        <dbReference type="EMBL" id="BAC89909.1"/>
    </source>
</evidence>
<evidence type="ECO:0000313" key="2">
    <source>
        <dbReference type="Proteomes" id="UP000000557"/>
    </source>
</evidence>
<dbReference type="EnsemblBacteria" id="BAC89909">
    <property type="protein sequence ID" value="BAC89909"/>
    <property type="gene ID" value="BAC89909"/>
</dbReference>
<gene>
    <name evidence="1" type="ordered locus">gll1968</name>
</gene>
<dbReference type="AlphaFoldDB" id="Q7NJ64"/>
<accession>Q7NJ64</accession>